<dbReference type="InterPro" id="IPR051236">
    <property type="entry name" value="HAT_RTT109-like"/>
</dbReference>
<comment type="similarity">
    <text evidence="1">Belongs to the AIM6 family.</text>
</comment>
<dbReference type="AlphaFoldDB" id="A0A9P4HYJ5"/>
<accession>A0A9P4HYJ5</accession>
<sequence>MSLSPLAHAAAVPDVSETLQNILRNTHQSDLYHYPTDLTRGIWPKGFHSHNDYWNDVPFYTALSYGAMSTEADVWLVNGTLYVGHEESALTSARTITSLYINPILDTLARQNPTSAFVSAPTRNGVWDTVNDQTLYFFIDMKSDPAGTWPAMLAALEPLRQKNYLTTYNASSGVTTPGPVTVLGSGKTTLADVLAESVRDLFFDGTLADLDDVEGPDVSPVASTGFADNFGHVVEEGMNKTQLATLRDQLAKANAKGIKTRYWDQPGWPIGTRNAIWRTLADEGVDLLNVDDVEGAAGFWENRG</sequence>
<comment type="caution">
    <text evidence="2">The sequence shown here is derived from an EMBL/GenBank/DDBJ whole genome shotgun (WGS) entry which is preliminary data.</text>
</comment>
<dbReference type="InterPro" id="IPR017946">
    <property type="entry name" value="PLC-like_Pdiesterase_TIM-brl"/>
</dbReference>
<evidence type="ECO:0008006" key="4">
    <source>
        <dbReference type="Google" id="ProtNLM"/>
    </source>
</evidence>
<organism evidence="2 3">
    <name type="scientific">Saccharata proteae CBS 121410</name>
    <dbReference type="NCBI Taxonomy" id="1314787"/>
    <lineage>
        <taxon>Eukaryota</taxon>
        <taxon>Fungi</taxon>
        <taxon>Dikarya</taxon>
        <taxon>Ascomycota</taxon>
        <taxon>Pezizomycotina</taxon>
        <taxon>Dothideomycetes</taxon>
        <taxon>Dothideomycetes incertae sedis</taxon>
        <taxon>Botryosphaeriales</taxon>
        <taxon>Saccharataceae</taxon>
        <taxon>Saccharata</taxon>
    </lineage>
</organism>
<reference evidence="2" key="1">
    <citation type="journal article" date="2020" name="Stud. Mycol.">
        <title>101 Dothideomycetes genomes: a test case for predicting lifestyles and emergence of pathogens.</title>
        <authorList>
            <person name="Haridas S."/>
            <person name="Albert R."/>
            <person name="Binder M."/>
            <person name="Bloem J."/>
            <person name="Labutti K."/>
            <person name="Salamov A."/>
            <person name="Andreopoulos B."/>
            <person name="Baker S."/>
            <person name="Barry K."/>
            <person name="Bills G."/>
            <person name="Bluhm B."/>
            <person name="Cannon C."/>
            <person name="Castanera R."/>
            <person name="Culley D."/>
            <person name="Daum C."/>
            <person name="Ezra D."/>
            <person name="Gonzalez J."/>
            <person name="Henrissat B."/>
            <person name="Kuo A."/>
            <person name="Liang C."/>
            <person name="Lipzen A."/>
            <person name="Lutzoni F."/>
            <person name="Magnuson J."/>
            <person name="Mondo S."/>
            <person name="Nolan M."/>
            <person name="Ohm R."/>
            <person name="Pangilinan J."/>
            <person name="Park H.-J."/>
            <person name="Ramirez L."/>
            <person name="Alfaro M."/>
            <person name="Sun H."/>
            <person name="Tritt A."/>
            <person name="Yoshinaga Y."/>
            <person name="Zwiers L.-H."/>
            <person name="Turgeon B."/>
            <person name="Goodwin S."/>
            <person name="Spatafora J."/>
            <person name="Crous P."/>
            <person name="Grigoriev I."/>
        </authorList>
    </citation>
    <scope>NUCLEOTIDE SEQUENCE</scope>
    <source>
        <strain evidence="2">CBS 121410</strain>
    </source>
</reference>
<dbReference type="PANTHER" id="PTHR31571">
    <property type="entry name" value="ALTERED INHERITANCE OF MITOCHONDRIA PROTEIN 6"/>
    <property type="match status" value="1"/>
</dbReference>
<evidence type="ECO:0000313" key="3">
    <source>
        <dbReference type="Proteomes" id="UP000799776"/>
    </source>
</evidence>
<gene>
    <name evidence="2" type="ORF">K490DRAFT_41696</name>
</gene>
<keyword evidence="3" id="KW-1185">Reference proteome</keyword>
<dbReference type="EMBL" id="ML978719">
    <property type="protein sequence ID" value="KAF2087575.1"/>
    <property type="molecule type" value="Genomic_DNA"/>
</dbReference>
<dbReference type="GO" id="GO:0008081">
    <property type="term" value="F:phosphoric diester hydrolase activity"/>
    <property type="evidence" value="ECO:0007669"/>
    <property type="project" value="InterPro"/>
</dbReference>
<dbReference type="SUPFAM" id="SSF51695">
    <property type="entry name" value="PLC-like phosphodiesterases"/>
    <property type="match status" value="1"/>
</dbReference>
<evidence type="ECO:0000256" key="1">
    <source>
        <dbReference type="ARBA" id="ARBA00008858"/>
    </source>
</evidence>
<dbReference type="Proteomes" id="UP000799776">
    <property type="component" value="Unassembled WGS sequence"/>
</dbReference>
<dbReference type="OrthoDB" id="4153866at2759"/>
<evidence type="ECO:0000313" key="2">
    <source>
        <dbReference type="EMBL" id="KAF2087575.1"/>
    </source>
</evidence>
<name>A0A9P4HYJ5_9PEZI</name>
<dbReference type="GO" id="GO:0006629">
    <property type="term" value="P:lipid metabolic process"/>
    <property type="evidence" value="ECO:0007669"/>
    <property type="project" value="InterPro"/>
</dbReference>
<protein>
    <recommendedName>
        <fullName evidence="4">Altered inheritance of mitochondria protein 6</fullName>
    </recommendedName>
</protein>
<proteinExistence type="inferred from homology"/>
<dbReference type="PANTHER" id="PTHR31571:SF5">
    <property type="entry name" value="ALTERED INHERITANCE OF MITOCHONDRIA PROTEIN 6"/>
    <property type="match status" value="1"/>
</dbReference>